<dbReference type="RefSeq" id="WP_090604477.1">
    <property type="nucleotide sequence ID" value="NZ_FNZR01000003.1"/>
</dbReference>
<keyword evidence="4 5" id="KW-0448">Lipopolysaccharide biosynthesis</keyword>
<dbReference type="GO" id="GO:0016020">
    <property type="term" value="C:membrane"/>
    <property type="evidence" value="ECO:0007669"/>
    <property type="project" value="UniProtKB-SubCell"/>
</dbReference>
<dbReference type="GO" id="GO:0005829">
    <property type="term" value="C:cytosol"/>
    <property type="evidence" value="ECO:0007669"/>
    <property type="project" value="TreeGrafter"/>
</dbReference>
<comment type="function">
    <text evidence="5">Activates KDO (a required 8-carbon sugar) for incorporation into bacterial lipopolysaccharide in Gram-negative bacteria.</text>
</comment>
<sequence length="250" mass="27992">MSQTKTIGIIPARYASSRFPGKPLVDIAGKSMIQRVYEQAIQSHSLDQVVVATDDDRIFSHVDSFGGNVLMTADTHQSGTDRCAEVLAVYSDFEVAINIQGDEPYIDPAQIDLLVSCFENTNVQIATLIKRISTVEELFNTGIPKVVVNHNGRAIYFSRQTIPFQRNAPSQDWLHLHPYYKHIGIYGYRAATLAELTKLPISSLERAEALEQLRWIENGYLIQTAETTAETIAVDTPEDLERLKAIGRRL</sequence>
<keyword evidence="5" id="KW-0963">Cytoplasm</keyword>
<dbReference type="EMBL" id="FNZR01000003">
    <property type="protein sequence ID" value="SEK95651.1"/>
    <property type="molecule type" value="Genomic_DNA"/>
</dbReference>
<organism evidence="6 7">
    <name type="scientific">Parapedobacter koreensis</name>
    <dbReference type="NCBI Taxonomy" id="332977"/>
    <lineage>
        <taxon>Bacteria</taxon>
        <taxon>Pseudomonadati</taxon>
        <taxon>Bacteroidota</taxon>
        <taxon>Sphingobacteriia</taxon>
        <taxon>Sphingobacteriales</taxon>
        <taxon>Sphingobacteriaceae</taxon>
        <taxon>Parapedobacter</taxon>
    </lineage>
</organism>
<evidence type="ECO:0000256" key="1">
    <source>
        <dbReference type="ARBA" id="ARBA00004370"/>
    </source>
</evidence>
<evidence type="ECO:0000256" key="5">
    <source>
        <dbReference type="HAMAP-Rule" id="MF_00057"/>
    </source>
</evidence>
<dbReference type="SUPFAM" id="SSF53448">
    <property type="entry name" value="Nucleotide-diphospho-sugar transferases"/>
    <property type="match status" value="1"/>
</dbReference>
<dbReference type="NCBIfam" id="TIGR00466">
    <property type="entry name" value="kdsB"/>
    <property type="match status" value="1"/>
</dbReference>
<dbReference type="UniPathway" id="UPA00358">
    <property type="reaction ID" value="UER00476"/>
</dbReference>
<keyword evidence="7" id="KW-1185">Reference proteome</keyword>
<evidence type="ECO:0000313" key="6">
    <source>
        <dbReference type="EMBL" id="SEK95651.1"/>
    </source>
</evidence>
<dbReference type="CDD" id="cd02517">
    <property type="entry name" value="CMP-KDO-Synthetase"/>
    <property type="match status" value="1"/>
</dbReference>
<dbReference type="GO" id="GO:0033468">
    <property type="term" value="P:CMP-keto-3-deoxy-D-manno-octulosonic acid biosynthetic process"/>
    <property type="evidence" value="ECO:0007669"/>
    <property type="project" value="UniProtKB-UniRule"/>
</dbReference>
<dbReference type="FunFam" id="3.90.550.10:FF:000011">
    <property type="entry name" value="3-deoxy-manno-octulosonate cytidylyltransferase"/>
    <property type="match status" value="1"/>
</dbReference>
<dbReference type="STRING" id="332977.SAMN05421740_10390"/>
<dbReference type="InterPro" id="IPR004528">
    <property type="entry name" value="KdsB"/>
</dbReference>
<comment type="pathway">
    <text evidence="5">Nucleotide-sugar biosynthesis; CMP-3-deoxy-D-manno-octulosonate biosynthesis; CMP-3-deoxy-D-manno-octulosonate from 3-deoxy-D-manno-octulosonate and CTP: step 1/1.</text>
</comment>
<keyword evidence="3 5" id="KW-0548">Nucleotidyltransferase</keyword>
<dbReference type="Gene3D" id="3.90.550.10">
    <property type="entry name" value="Spore Coat Polysaccharide Biosynthesis Protein SpsA, Chain A"/>
    <property type="match status" value="1"/>
</dbReference>
<dbReference type="NCBIfam" id="NF009905">
    <property type="entry name" value="PRK13368.1"/>
    <property type="match status" value="1"/>
</dbReference>
<evidence type="ECO:0000256" key="3">
    <source>
        <dbReference type="ARBA" id="ARBA00022695"/>
    </source>
</evidence>
<dbReference type="InterPro" id="IPR029044">
    <property type="entry name" value="Nucleotide-diphossugar_trans"/>
</dbReference>
<dbReference type="OrthoDB" id="9815559at2"/>
<evidence type="ECO:0000313" key="7">
    <source>
        <dbReference type="Proteomes" id="UP000198916"/>
    </source>
</evidence>
<dbReference type="NCBIfam" id="NF003952">
    <property type="entry name" value="PRK05450.1-5"/>
    <property type="match status" value="1"/>
</dbReference>
<dbReference type="GO" id="GO:0008690">
    <property type="term" value="F:3-deoxy-manno-octulosonate cytidylyltransferase activity"/>
    <property type="evidence" value="ECO:0007669"/>
    <property type="project" value="UniProtKB-UniRule"/>
</dbReference>
<gene>
    <name evidence="5" type="primary">kdsB</name>
    <name evidence="6" type="ORF">SAMN05421740_10390</name>
</gene>
<name>A0A1H7L9N6_9SPHI</name>
<protein>
    <recommendedName>
        <fullName evidence="5">3-deoxy-manno-octulosonate cytidylyltransferase</fullName>
        <ecNumber evidence="5">2.7.7.38</ecNumber>
    </recommendedName>
    <alternativeName>
        <fullName evidence="5">CMP-2-keto-3-deoxyoctulosonic acid synthase</fullName>
        <shortName evidence="5">CKS</shortName>
        <shortName evidence="5">CMP-KDO synthase</shortName>
    </alternativeName>
</protein>
<dbReference type="AlphaFoldDB" id="A0A1H7L9N6"/>
<evidence type="ECO:0000256" key="2">
    <source>
        <dbReference type="ARBA" id="ARBA00022679"/>
    </source>
</evidence>
<accession>A0A1H7L9N6</accession>
<comment type="catalytic activity">
    <reaction evidence="5">
        <text>3-deoxy-alpha-D-manno-oct-2-ulosonate + CTP = CMP-3-deoxy-beta-D-manno-octulosonate + diphosphate</text>
        <dbReference type="Rhea" id="RHEA:23448"/>
        <dbReference type="ChEBI" id="CHEBI:33019"/>
        <dbReference type="ChEBI" id="CHEBI:37563"/>
        <dbReference type="ChEBI" id="CHEBI:85986"/>
        <dbReference type="ChEBI" id="CHEBI:85987"/>
        <dbReference type="EC" id="2.7.7.38"/>
    </reaction>
</comment>
<comment type="subcellular location">
    <subcellularLocation>
        <location evidence="5">Cytoplasm</location>
    </subcellularLocation>
    <subcellularLocation>
        <location evidence="1">Membrane</location>
    </subcellularLocation>
</comment>
<dbReference type="PANTHER" id="PTHR42866">
    <property type="entry name" value="3-DEOXY-MANNO-OCTULOSONATE CYTIDYLYLTRANSFERASE"/>
    <property type="match status" value="1"/>
</dbReference>
<dbReference type="NCBIfam" id="NF003950">
    <property type="entry name" value="PRK05450.1-3"/>
    <property type="match status" value="1"/>
</dbReference>
<dbReference type="PANTHER" id="PTHR42866:SF2">
    <property type="entry name" value="3-DEOXY-MANNO-OCTULOSONATE CYTIDYLYLTRANSFERASE, MITOCHONDRIAL"/>
    <property type="match status" value="1"/>
</dbReference>
<dbReference type="Pfam" id="PF02348">
    <property type="entry name" value="CTP_transf_3"/>
    <property type="match status" value="1"/>
</dbReference>
<proteinExistence type="inferred from homology"/>
<evidence type="ECO:0000256" key="4">
    <source>
        <dbReference type="ARBA" id="ARBA00022985"/>
    </source>
</evidence>
<reference evidence="7" key="1">
    <citation type="submission" date="2016-10" db="EMBL/GenBank/DDBJ databases">
        <authorList>
            <person name="Varghese N."/>
            <person name="Submissions S."/>
        </authorList>
    </citation>
    <scope>NUCLEOTIDE SEQUENCE [LARGE SCALE GENOMIC DNA]</scope>
    <source>
        <strain evidence="7">Jip14</strain>
    </source>
</reference>
<dbReference type="InterPro" id="IPR003329">
    <property type="entry name" value="Cytidylyl_trans"/>
</dbReference>
<keyword evidence="2 5" id="KW-0808">Transferase</keyword>
<dbReference type="GO" id="GO:0009103">
    <property type="term" value="P:lipopolysaccharide biosynthetic process"/>
    <property type="evidence" value="ECO:0007669"/>
    <property type="project" value="UniProtKB-UniRule"/>
</dbReference>
<comment type="similarity">
    <text evidence="5">Belongs to the KdsB family.</text>
</comment>
<dbReference type="HAMAP" id="MF_00057">
    <property type="entry name" value="KdsB"/>
    <property type="match status" value="1"/>
</dbReference>
<dbReference type="Proteomes" id="UP000198916">
    <property type="component" value="Unassembled WGS sequence"/>
</dbReference>
<dbReference type="EC" id="2.7.7.38" evidence="5"/>